<dbReference type="FunFam" id="1.10.238.10:FF:000178">
    <property type="entry name" value="Calmodulin-2 A"/>
    <property type="match status" value="1"/>
</dbReference>
<evidence type="ECO:0000256" key="1">
    <source>
        <dbReference type="ARBA" id="ARBA00022737"/>
    </source>
</evidence>
<evidence type="ECO:0000313" key="4">
    <source>
        <dbReference type="EMBL" id="CAD7440541.1"/>
    </source>
</evidence>
<dbReference type="InterPro" id="IPR011992">
    <property type="entry name" value="EF-hand-dom_pair"/>
</dbReference>
<dbReference type="PROSITE" id="PS00018">
    <property type="entry name" value="EF_HAND_1"/>
    <property type="match status" value="1"/>
</dbReference>
<dbReference type="PANTHER" id="PTHR46763:SF1">
    <property type="entry name" value="DYNEIN REGULATORY COMPLEX PROTEIN 8"/>
    <property type="match status" value="1"/>
</dbReference>
<dbReference type="GO" id="GO:0005509">
    <property type="term" value="F:calcium ion binding"/>
    <property type="evidence" value="ECO:0007669"/>
    <property type="project" value="InterPro"/>
</dbReference>
<dbReference type="Gene3D" id="1.10.238.10">
    <property type="entry name" value="EF-hand"/>
    <property type="match status" value="2"/>
</dbReference>
<dbReference type="PROSITE" id="PS50222">
    <property type="entry name" value="EF_HAND_2"/>
    <property type="match status" value="1"/>
</dbReference>
<organism evidence="4">
    <name type="scientific">Timema bartmani</name>
    <dbReference type="NCBI Taxonomy" id="61472"/>
    <lineage>
        <taxon>Eukaryota</taxon>
        <taxon>Metazoa</taxon>
        <taxon>Ecdysozoa</taxon>
        <taxon>Arthropoda</taxon>
        <taxon>Hexapoda</taxon>
        <taxon>Insecta</taxon>
        <taxon>Pterygota</taxon>
        <taxon>Neoptera</taxon>
        <taxon>Polyneoptera</taxon>
        <taxon>Phasmatodea</taxon>
        <taxon>Timematodea</taxon>
        <taxon>Timematoidea</taxon>
        <taxon>Timematidae</taxon>
        <taxon>Timema</taxon>
    </lineage>
</organism>
<name>A0A7R9ET73_9NEOP</name>
<gene>
    <name evidence="4" type="ORF">TBIB3V08_LOCUS3042</name>
</gene>
<keyword evidence="2" id="KW-0106">Calcium</keyword>
<dbReference type="GO" id="GO:0043226">
    <property type="term" value="C:organelle"/>
    <property type="evidence" value="ECO:0007669"/>
    <property type="project" value="UniProtKB-ARBA"/>
</dbReference>
<keyword evidence="1" id="KW-0677">Repeat</keyword>
<accession>A0A7R9ET73</accession>
<proteinExistence type="predicted"/>
<dbReference type="SUPFAM" id="SSF47473">
    <property type="entry name" value="EF-hand"/>
    <property type="match status" value="1"/>
</dbReference>
<dbReference type="AlphaFoldDB" id="A0A7R9ET73"/>
<feature type="domain" description="EF-hand" evidence="3">
    <location>
        <begin position="32"/>
        <end position="67"/>
    </location>
</feature>
<sequence>MNASLQYMQIFSEIPGNSQAPLGARVQYIISDLEKRIIEAFEVFDHSGSKTVDVREVGTIIRSLGKYCCCPSEAEIQEILVAVEDQETSGSVQLDRFLPVVSQIIQENRLQPASPEKLLKAFLTLDHEKKGYLTKEFLSKAVVEDGEPFTQEEVDEMMAIAIDAETGHIPYEYYINQLMVRNYVLTSALYAFKCCQIASSRDLVDFDPHLGQS</sequence>
<protein>
    <recommendedName>
        <fullName evidence="3">EF-hand domain-containing protein</fullName>
    </recommendedName>
</protein>
<dbReference type="PANTHER" id="PTHR46763">
    <property type="entry name" value="DYNEIN REGULATORY COMPLEX PROTEIN 8"/>
    <property type="match status" value="1"/>
</dbReference>
<dbReference type="InterPro" id="IPR018247">
    <property type="entry name" value="EF_Hand_1_Ca_BS"/>
</dbReference>
<reference evidence="4" key="1">
    <citation type="submission" date="2020-11" db="EMBL/GenBank/DDBJ databases">
        <authorList>
            <person name="Tran Van P."/>
        </authorList>
    </citation>
    <scope>NUCLEOTIDE SEQUENCE</scope>
</reference>
<dbReference type="EMBL" id="OD565013">
    <property type="protein sequence ID" value="CAD7440541.1"/>
    <property type="molecule type" value="Genomic_DNA"/>
</dbReference>
<dbReference type="InterPro" id="IPR002048">
    <property type="entry name" value="EF_hand_dom"/>
</dbReference>
<evidence type="ECO:0000256" key="2">
    <source>
        <dbReference type="ARBA" id="ARBA00022837"/>
    </source>
</evidence>
<evidence type="ECO:0000259" key="3">
    <source>
        <dbReference type="PROSITE" id="PS50222"/>
    </source>
</evidence>